<proteinExistence type="predicted"/>
<feature type="domain" description="PpiC" evidence="3">
    <location>
        <begin position="192"/>
        <end position="290"/>
    </location>
</feature>
<evidence type="ECO:0000256" key="1">
    <source>
        <dbReference type="PROSITE-ProRule" id="PRU00278"/>
    </source>
</evidence>
<dbReference type="PROSITE" id="PS51257">
    <property type="entry name" value="PROKAR_LIPOPROTEIN"/>
    <property type="match status" value="1"/>
</dbReference>
<dbReference type="RefSeq" id="WP_307396620.1">
    <property type="nucleotide sequence ID" value="NZ_BAAADK010000008.1"/>
</dbReference>
<name>A0ABT9W3D7_9BACI</name>
<keyword evidence="2" id="KW-0732">Signal</keyword>
<keyword evidence="1" id="KW-0697">Rotamase</keyword>
<feature type="chain" id="PRO_5045566313" evidence="2">
    <location>
        <begin position="21"/>
        <end position="329"/>
    </location>
</feature>
<evidence type="ECO:0000256" key="2">
    <source>
        <dbReference type="SAM" id="SignalP"/>
    </source>
</evidence>
<protein>
    <submittedName>
        <fullName evidence="4">Parvulin-like peptidyl-prolyl isomerase/predicted small secreted protein</fullName>
    </submittedName>
</protein>
<comment type="caution">
    <text evidence="4">The sequence shown here is derived from an EMBL/GenBank/DDBJ whole genome shotgun (WGS) entry which is preliminary data.</text>
</comment>
<organism evidence="4 5">
    <name type="scientific">Caldalkalibacillus horti</name>
    <dbReference type="NCBI Taxonomy" id="77523"/>
    <lineage>
        <taxon>Bacteria</taxon>
        <taxon>Bacillati</taxon>
        <taxon>Bacillota</taxon>
        <taxon>Bacilli</taxon>
        <taxon>Bacillales</taxon>
        <taxon>Bacillaceae</taxon>
        <taxon>Caldalkalibacillus</taxon>
    </lineage>
</organism>
<dbReference type="SUPFAM" id="SSF54534">
    <property type="entry name" value="FKBP-like"/>
    <property type="match status" value="1"/>
</dbReference>
<dbReference type="PANTHER" id="PTHR47245:SF2">
    <property type="entry name" value="PEPTIDYL-PROLYL CIS-TRANS ISOMERASE HP_0175-RELATED"/>
    <property type="match status" value="1"/>
</dbReference>
<reference evidence="4 5" key="1">
    <citation type="submission" date="2023-07" db="EMBL/GenBank/DDBJ databases">
        <title>Genomic Encyclopedia of Type Strains, Phase IV (KMG-IV): sequencing the most valuable type-strain genomes for metagenomic binning, comparative biology and taxonomic classification.</title>
        <authorList>
            <person name="Goeker M."/>
        </authorList>
    </citation>
    <scope>NUCLEOTIDE SEQUENCE [LARGE SCALE GENOMIC DNA]</scope>
    <source>
        <strain evidence="4 5">DSM 12751</strain>
    </source>
</reference>
<dbReference type="InterPro" id="IPR046357">
    <property type="entry name" value="PPIase_dom_sf"/>
</dbReference>
<dbReference type="EMBL" id="JAUSTY010000017">
    <property type="protein sequence ID" value="MDQ0167584.1"/>
    <property type="molecule type" value="Genomic_DNA"/>
</dbReference>
<dbReference type="InterPro" id="IPR000297">
    <property type="entry name" value="PPIase_PpiC"/>
</dbReference>
<gene>
    <name evidence="4" type="ORF">J2S11_003509</name>
</gene>
<keyword evidence="5" id="KW-1185">Reference proteome</keyword>
<sequence>MRYKKGLLILMMLALVWVIAACNNNTDGNGENTEEGEGNPELPVQGEEVAFPELDLTNLGADALVAEYEGGEVNGEEMARFLALQGFINPAQAQINNDEFRQEAVNFVVMQSILAPQVENDEWSSEQMEQFWSNFEQQYGEEKLEEAYSNLQSSEEQLKDSLFHYFLTIDYFRQQATEEDAQAMYDEYIMDLTMVDVRHILINIEDRTEEEAKEIADDLYAQLQAGADFAELATEHSDDTGSAANGGLIEGFPVTQFVPEFADASYNQEIDEIGEPVQTQFGYHIIRVEDRQTQSFEELSEFLYSQLAEEKLNQYYIETLPDQIIEVHL</sequence>
<dbReference type="PROSITE" id="PS50198">
    <property type="entry name" value="PPIC_PPIASE_2"/>
    <property type="match status" value="1"/>
</dbReference>
<feature type="signal peptide" evidence="2">
    <location>
        <begin position="1"/>
        <end position="20"/>
    </location>
</feature>
<dbReference type="PANTHER" id="PTHR47245">
    <property type="entry name" value="PEPTIDYLPROLYL ISOMERASE"/>
    <property type="match status" value="1"/>
</dbReference>
<dbReference type="InterPro" id="IPR050245">
    <property type="entry name" value="PrsA_foldase"/>
</dbReference>
<dbReference type="InterPro" id="IPR027304">
    <property type="entry name" value="Trigger_fact/SurA_dom_sf"/>
</dbReference>
<keyword evidence="1" id="KW-0413">Isomerase</keyword>
<evidence type="ECO:0000313" key="5">
    <source>
        <dbReference type="Proteomes" id="UP001235840"/>
    </source>
</evidence>
<accession>A0ABT9W3D7</accession>
<dbReference type="Gene3D" id="3.10.50.40">
    <property type="match status" value="1"/>
</dbReference>
<dbReference type="Pfam" id="PF13616">
    <property type="entry name" value="Rotamase_3"/>
    <property type="match status" value="1"/>
</dbReference>
<evidence type="ECO:0000313" key="4">
    <source>
        <dbReference type="EMBL" id="MDQ0167584.1"/>
    </source>
</evidence>
<evidence type="ECO:0000259" key="3">
    <source>
        <dbReference type="PROSITE" id="PS50198"/>
    </source>
</evidence>
<dbReference type="SUPFAM" id="SSF109998">
    <property type="entry name" value="Triger factor/SurA peptide-binding domain-like"/>
    <property type="match status" value="1"/>
</dbReference>
<dbReference type="Proteomes" id="UP001235840">
    <property type="component" value="Unassembled WGS sequence"/>
</dbReference>